<protein>
    <submittedName>
        <fullName evidence="4">Lipoxygenase homology domain-containing protein 1</fullName>
    </submittedName>
</protein>
<proteinExistence type="predicted"/>
<dbReference type="EMBL" id="JYDU01000242">
    <property type="protein sequence ID" value="KRX88271.1"/>
    <property type="molecule type" value="Genomic_DNA"/>
</dbReference>
<dbReference type="InterPro" id="IPR036392">
    <property type="entry name" value="PLAT/LH2_dom_sf"/>
</dbReference>
<feature type="domain" description="PLAT" evidence="2">
    <location>
        <begin position="939"/>
        <end position="1057"/>
    </location>
</feature>
<evidence type="ECO:0000259" key="2">
    <source>
        <dbReference type="PROSITE" id="PS50095"/>
    </source>
</evidence>
<evidence type="ECO:0000313" key="5">
    <source>
        <dbReference type="Proteomes" id="UP000054815"/>
    </source>
</evidence>
<dbReference type="Pfam" id="PF01477">
    <property type="entry name" value="PLAT"/>
    <property type="match status" value="1"/>
</dbReference>
<comment type="caution">
    <text evidence="1">Lacks conserved residue(s) required for the propagation of feature annotation.</text>
</comment>
<evidence type="ECO:0000313" key="4">
    <source>
        <dbReference type="EMBL" id="KRX88271.1"/>
    </source>
</evidence>
<dbReference type="SUPFAM" id="SSF49723">
    <property type="entry name" value="Lipase/lipooxygenase domain (PLAT/LH2 domain)"/>
    <property type="match status" value="3"/>
</dbReference>
<dbReference type="Pfam" id="PF03607">
    <property type="entry name" value="DCX"/>
    <property type="match status" value="1"/>
</dbReference>
<dbReference type="PANTHER" id="PTHR45901:SF7">
    <property type="entry name" value="OXYGEN-REGULATED PROTEIN 1"/>
    <property type="match status" value="1"/>
</dbReference>
<dbReference type="AlphaFoldDB" id="A0A0V0XJT6"/>
<dbReference type="InterPro" id="IPR003533">
    <property type="entry name" value="Doublecortin_dom"/>
</dbReference>
<gene>
    <name evidence="4" type="primary">LOXHD1</name>
    <name evidence="4" type="ORF">T4E_11078</name>
</gene>
<accession>A0A0V0XJT6</accession>
<dbReference type="InterPro" id="IPR036572">
    <property type="entry name" value="Doublecortin_dom_sf"/>
</dbReference>
<dbReference type="InterPro" id="IPR001024">
    <property type="entry name" value="PLAT/LH2_dom"/>
</dbReference>
<comment type="caution">
    <text evidence="4">The sequence shown here is derived from an EMBL/GenBank/DDBJ whole genome shotgun (WGS) entry which is preliminary data.</text>
</comment>
<dbReference type="Gene3D" id="2.60.60.20">
    <property type="entry name" value="PLAT/LH2 domain"/>
    <property type="match status" value="2"/>
</dbReference>
<reference evidence="4 5" key="1">
    <citation type="submission" date="2015-01" db="EMBL/GenBank/DDBJ databases">
        <title>Evolution of Trichinella species and genotypes.</title>
        <authorList>
            <person name="Korhonen P.K."/>
            <person name="Edoardo P."/>
            <person name="Giuseppe L.R."/>
            <person name="Gasser R.B."/>
        </authorList>
    </citation>
    <scope>NUCLEOTIDE SEQUENCE [LARGE SCALE GENOMIC DNA]</scope>
    <source>
        <strain evidence="4">ISS141</strain>
    </source>
</reference>
<sequence length="1073" mass="122723">MNGDVNQKFLTVENGRKQATSIEKKSLNYSTRTVFFHKDGDKYFQAVKIPVSKAKYRTIEALLDDLSKKVPLHFGVRRLFTPKGRDEIKDIDQLKNYGNYICASNRKVHALKLRCQPGDALNRQVANKSKATDGRCSWEASSSTLVEDSAENHRQIKLHNEVIQPKIKQVDFILNCSPGRHYTMRFKMNSCLLSFDEILRNLSDAFQVGIAKLYTTKGSRIIRCEDILNGPHQLIACKKYERPTAKDVGKLPLINFGKPMPTLDFLYRIQICMNTFLYFIGKTTKGVSNDKPKETVCHSSLPTLPITMDIHSKKENPDITRTVLLEKSDELHRKDSARNLKSASTSDLCDQIYQELEQGSSLTKLSRKQDRNKECVYEIIVCTGNRWAADMDSDLYIILYGVDARSEKLWLKQSLNDPKFQQNQADFFEIWCPYVGELKKITVGHNETGYGGGIFIDRISITEPNTDGLYYTFPCSKWFDVGQVDGKIERQLKCAGYCALNSRLRQFEQKRDEYSSENQWKLNIKFNKISSTAENSPELHVFAYSSVGKSRSNYMQQRKLIKATSEEAIFFNEVGRIYKIRIEVDCHSPDSEDFAVYIESMELVQKCSGDRRHITCRSWCRLSESVNQKSSTLQLFREFPIVDLKSDLLPVYKYHGKITLGDMRGIESGRYFHCKLYGELGDSGIVYLDRNKAENGILEFQAECVSLGRLMCVMFSTFVNAQAEHLCEGFNVLQELYEKYNCSVTAGTVWLVNSVVVRESLHSPYQYIFTDGRILEKQFPGVLRKELILSDIIGLSTKSSRMDNTETEEEMWKLLITSQEMTNFESIYGNCCLTVFGELGNSGPLVLAERDSKYRSNKAIVFQIGFKSVGKIFKVRLQMDAIEDHQVTWYLKKLKMKNIKNGDEFRINAESLLMQTEWNPRPIVEFAVAWPDIPPLPTILYNILVENGKGTDRHQSMILSLNLFGVHGDTGRRFLLTSDPVQRHFQPGNKDTFEIETIYLGTIHEAVIEIAPGSRFKQWHLKAIEIVDPEGHAIYKFYSDEILTSSATVLILKNPAVQAYNGLPANPVEESHD</sequence>
<dbReference type="GO" id="GO:0035556">
    <property type="term" value="P:intracellular signal transduction"/>
    <property type="evidence" value="ECO:0007669"/>
    <property type="project" value="InterPro"/>
</dbReference>
<dbReference type="Gene3D" id="3.10.20.230">
    <property type="entry name" value="Doublecortin domain"/>
    <property type="match status" value="1"/>
</dbReference>
<feature type="domain" description="PLAT" evidence="2">
    <location>
        <begin position="375"/>
        <end position="493"/>
    </location>
</feature>
<dbReference type="PANTHER" id="PTHR45901">
    <property type="entry name" value="PROTEIN CBG12474"/>
    <property type="match status" value="1"/>
</dbReference>
<feature type="domain" description="Doublecortin" evidence="3">
    <location>
        <begin position="32"/>
        <end position="114"/>
    </location>
</feature>
<dbReference type="STRING" id="6337.A0A0V0XJT6"/>
<evidence type="ECO:0000256" key="1">
    <source>
        <dbReference type="PROSITE-ProRule" id="PRU00152"/>
    </source>
</evidence>
<dbReference type="CDD" id="cd01756">
    <property type="entry name" value="PLAT_repeat"/>
    <property type="match status" value="1"/>
</dbReference>
<dbReference type="Gene3D" id="2.40.180.10">
    <property type="entry name" value="Catalase core domain"/>
    <property type="match status" value="1"/>
</dbReference>
<dbReference type="SUPFAM" id="SSF89837">
    <property type="entry name" value="Doublecortin (DC)"/>
    <property type="match status" value="1"/>
</dbReference>
<dbReference type="Proteomes" id="UP000054815">
    <property type="component" value="Unassembled WGS sequence"/>
</dbReference>
<feature type="domain" description="PLAT" evidence="2">
    <location>
        <begin position="810"/>
        <end position="927"/>
    </location>
</feature>
<evidence type="ECO:0000259" key="3">
    <source>
        <dbReference type="PROSITE" id="PS50309"/>
    </source>
</evidence>
<dbReference type="PROSITE" id="PS50309">
    <property type="entry name" value="DC"/>
    <property type="match status" value="1"/>
</dbReference>
<organism evidence="4 5">
    <name type="scientific">Trichinella pseudospiralis</name>
    <name type="common">Parasitic roundworm</name>
    <dbReference type="NCBI Taxonomy" id="6337"/>
    <lineage>
        <taxon>Eukaryota</taxon>
        <taxon>Metazoa</taxon>
        <taxon>Ecdysozoa</taxon>
        <taxon>Nematoda</taxon>
        <taxon>Enoplea</taxon>
        <taxon>Dorylaimia</taxon>
        <taxon>Trichinellida</taxon>
        <taxon>Trichinellidae</taxon>
        <taxon>Trichinella</taxon>
    </lineage>
</organism>
<dbReference type="PROSITE" id="PS50095">
    <property type="entry name" value="PLAT"/>
    <property type="match status" value="3"/>
</dbReference>
<dbReference type="SMART" id="SM00537">
    <property type="entry name" value="DCX"/>
    <property type="match status" value="1"/>
</dbReference>
<name>A0A0V0XJT6_TRIPS</name>
<dbReference type="InterPro" id="IPR052970">
    <property type="entry name" value="Inner_ear_hair_cell_LOXHD"/>
</dbReference>